<sequence>MGKQEWIFIIPDKANSLEARMKVRPQHLEELKPHVESGAIVLGGASLDEPLQEGVGMKTNGSVIIIESDSEAEARRIVEGDVYYTSGVWDVEKIKMMPFASAIRKGK</sequence>
<dbReference type="InterPro" id="IPR051807">
    <property type="entry name" value="Sec-metab_biosynth-assoc"/>
</dbReference>
<protein>
    <recommendedName>
        <fullName evidence="1">YCII-related domain-containing protein</fullName>
    </recommendedName>
</protein>
<evidence type="ECO:0000313" key="3">
    <source>
        <dbReference type="Proteomes" id="UP000225277"/>
    </source>
</evidence>
<dbReference type="GeneID" id="35606185"/>
<dbReference type="AlphaFoldDB" id="A0A2D3V7L5"/>
<dbReference type="InterPro" id="IPR011008">
    <property type="entry name" value="Dimeric_a/b-barrel"/>
</dbReference>
<name>A0A2D3V7L5_9PEZI</name>
<evidence type="ECO:0000313" key="2">
    <source>
        <dbReference type="EMBL" id="CZT25426.1"/>
    </source>
</evidence>
<dbReference type="Gene3D" id="3.30.70.1060">
    <property type="entry name" value="Dimeric alpha+beta barrel"/>
    <property type="match status" value="1"/>
</dbReference>
<keyword evidence="3" id="KW-1185">Reference proteome</keyword>
<dbReference type="Pfam" id="PF03795">
    <property type="entry name" value="YCII"/>
    <property type="match status" value="1"/>
</dbReference>
<proteinExistence type="predicted"/>
<accession>A0A2D3V7L5</accession>
<dbReference type="PANTHER" id="PTHR33606">
    <property type="entry name" value="PROTEIN YCII"/>
    <property type="match status" value="1"/>
</dbReference>
<dbReference type="RefSeq" id="XP_023632149.1">
    <property type="nucleotide sequence ID" value="XM_023776381.1"/>
</dbReference>
<organism evidence="2 3">
    <name type="scientific">Ramularia collo-cygni</name>
    <dbReference type="NCBI Taxonomy" id="112498"/>
    <lineage>
        <taxon>Eukaryota</taxon>
        <taxon>Fungi</taxon>
        <taxon>Dikarya</taxon>
        <taxon>Ascomycota</taxon>
        <taxon>Pezizomycotina</taxon>
        <taxon>Dothideomycetes</taxon>
        <taxon>Dothideomycetidae</taxon>
        <taxon>Mycosphaerellales</taxon>
        <taxon>Mycosphaerellaceae</taxon>
        <taxon>Ramularia</taxon>
    </lineage>
</organism>
<dbReference type="EMBL" id="FJUY01000027">
    <property type="protein sequence ID" value="CZT25426.1"/>
    <property type="molecule type" value="Genomic_DNA"/>
</dbReference>
<dbReference type="OrthoDB" id="5519740at2759"/>
<dbReference type="InterPro" id="IPR005545">
    <property type="entry name" value="YCII"/>
</dbReference>
<dbReference type="Proteomes" id="UP000225277">
    <property type="component" value="Unassembled WGS sequence"/>
</dbReference>
<dbReference type="PANTHER" id="PTHR33606:SF3">
    <property type="entry name" value="PROTEIN YCII"/>
    <property type="match status" value="1"/>
</dbReference>
<gene>
    <name evidence="2" type="ORF">RCC_11158</name>
</gene>
<dbReference type="SUPFAM" id="SSF54909">
    <property type="entry name" value="Dimeric alpha+beta barrel"/>
    <property type="match status" value="1"/>
</dbReference>
<evidence type="ECO:0000259" key="1">
    <source>
        <dbReference type="Pfam" id="PF03795"/>
    </source>
</evidence>
<reference evidence="2 3" key="1">
    <citation type="submission" date="2016-03" db="EMBL/GenBank/DDBJ databases">
        <authorList>
            <person name="Ploux O."/>
        </authorList>
    </citation>
    <scope>NUCLEOTIDE SEQUENCE [LARGE SCALE GENOMIC DNA]</scope>
    <source>
        <strain evidence="2 3">URUG2</strain>
    </source>
</reference>
<feature type="domain" description="YCII-related" evidence="1">
    <location>
        <begin position="6"/>
        <end position="96"/>
    </location>
</feature>